<keyword evidence="2" id="KW-0238">DNA-binding</keyword>
<dbReference type="Proteomes" id="UP001431902">
    <property type="component" value="Unassembled WGS sequence"/>
</dbReference>
<name>A0ABT6X8V0_9BURK</name>
<evidence type="ECO:0000313" key="2">
    <source>
        <dbReference type="EMBL" id="MDI9234562.1"/>
    </source>
</evidence>
<organism evidence="2 3">
    <name type="scientific">Limnohabitans lacus</name>
    <dbReference type="NCBI Taxonomy" id="3045173"/>
    <lineage>
        <taxon>Bacteria</taxon>
        <taxon>Pseudomonadati</taxon>
        <taxon>Pseudomonadota</taxon>
        <taxon>Betaproteobacteria</taxon>
        <taxon>Burkholderiales</taxon>
        <taxon>Comamonadaceae</taxon>
        <taxon>Limnohabitans</taxon>
    </lineage>
</organism>
<accession>A0ABT6X8V0</accession>
<protein>
    <submittedName>
        <fullName evidence="2">DNA-binding protein</fullName>
    </submittedName>
</protein>
<feature type="region of interest" description="Disordered" evidence="1">
    <location>
        <begin position="1"/>
        <end position="25"/>
    </location>
</feature>
<dbReference type="GO" id="GO:0003677">
    <property type="term" value="F:DNA binding"/>
    <property type="evidence" value="ECO:0007669"/>
    <property type="project" value="UniProtKB-KW"/>
</dbReference>
<evidence type="ECO:0000256" key="1">
    <source>
        <dbReference type="SAM" id="MobiDB-lite"/>
    </source>
</evidence>
<evidence type="ECO:0000313" key="3">
    <source>
        <dbReference type="Proteomes" id="UP001431902"/>
    </source>
</evidence>
<dbReference type="EMBL" id="JASGBH010000009">
    <property type="protein sequence ID" value="MDI9234562.1"/>
    <property type="molecule type" value="Genomic_DNA"/>
</dbReference>
<comment type="caution">
    <text evidence="2">The sequence shown here is derived from an EMBL/GenBank/DDBJ whole genome shotgun (WGS) entry which is preliminary data.</text>
</comment>
<dbReference type="RefSeq" id="WP_283224923.1">
    <property type="nucleotide sequence ID" value="NZ_JASGBH010000009.1"/>
</dbReference>
<keyword evidence="3" id="KW-1185">Reference proteome</keyword>
<gene>
    <name evidence="2" type="ORF">QLQ16_12040</name>
</gene>
<sequence>MNNTNSTISAALQSPSAAGDTTDEPFVTAEQASTALNLPLYYFLDARKRAALGIPYYSISRLVRYRLRELHKWQVRYAAEQAALAANQAKAPVGGAHA</sequence>
<reference evidence="2" key="1">
    <citation type="submission" date="2023-05" db="EMBL/GenBank/DDBJ databases">
        <title>Limnohabitans sp. strain HM2-2 Genome sequencing and assembly.</title>
        <authorList>
            <person name="Jung Y."/>
        </authorList>
    </citation>
    <scope>NUCLEOTIDE SEQUENCE</scope>
    <source>
        <strain evidence="2">HM2-2</strain>
    </source>
</reference>
<feature type="compositionally biased region" description="Polar residues" evidence="1">
    <location>
        <begin position="1"/>
        <end position="16"/>
    </location>
</feature>
<proteinExistence type="predicted"/>